<dbReference type="AlphaFoldDB" id="A0A067DCG2"/>
<gene>
    <name evidence="1" type="ORF">CISIN_1g033915mg</name>
</gene>
<accession>A0A067DCG2</accession>
<evidence type="ECO:0000313" key="1">
    <source>
        <dbReference type="EMBL" id="KDO39230.1"/>
    </source>
</evidence>
<dbReference type="Proteomes" id="UP000027120">
    <property type="component" value="Unassembled WGS sequence"/>
</dbReference>
<evidence type="ECO:0000313" key="2">
    <source>
        <dbReference type="Proteomes" id="UP000027120"/>
    </source>
</evidence>
<proteinExistence type="predicted"/>
<protein>
    <submittedName>
        <fullName evidence="1">Uncharacterized protein</fullName>
    </submittedName>
</protein>
<organism evidence="1 2">
    <name type="scientific">Citrus sinensis</name>
    <name type="common">Sweet orange</name>
    <name type="synonym">Citrus aurantium var. sinensis</name>
    <dbReference type="NCBI Taxonomy" id="2711"/>
    <lineage>
        <taxon>Eukaryota</taxon>
        <taxon>Viridiplantae</taxon>
        <taxon>Streptophyta</taxon>
        <taxon>Embryophyta</taxon>
        <taxon>Tracheophyta</taxon>
        <taxon>Spermatophyta</taxon>
        <taxon>Magnoliopsida</taxon>
        <taxon>eudicotyledons</taxon>
        <taxon>Gunneridae</taxon>
        <taxon>Pentapetalae</taxon>
        <taxon>rosids</taxon>
        <taxon>malvids</taxon>
        <taxon>Sapindales</taxon>
        <taxon>Rutaceae</taxon>
        <taxon>Aurantioideae</taxon>
        <taxon>Citrus</taxon>
    </lineage>
</organism>
<reference evidence="1 2" key="1">
    <citation type="submission" date="2014-04" db="EMBL/GenBank/DDBJ databases">
        <authorList>
            <consortium name="International Citrus Genome Consortium"/>
            <person name="Gmitter F."/>
            <person name="Chen C."/>
            <person name="Farmerie W."/>
            <person name="Harkins T."/>
            <person name="Desany B."/>
            <person name="Mohiuddin M."/>
            <person name="Kodira C."/>
            <person name="Borodovsky M."/>
            <person name="Lomsadze A."/>
            <person name="Burns P."/>
            <person name="Jenkins J."/>
            <person name="Prochnik S."/>
            <person name="Shu S."/>
            <person name="Chapman J."/>
            <person name="Pitluck S."/>
            <person name="Schmutz J."/>
            <person name="Rokhsar D."/>
        </authorList>
    </citation>
    <scope>NUCLEOTIDE SEQUENCE</scope>
</reference>
<name>A0A067DCG2_CITSI</name>
<sequence>MPQKENDKNKFLLNSSFKRQTHSPEIKFCDHRSGIRLETGTKSNLSGFILPLKSVPPEYVSTNNKFTLCCTVGIEWKLSKLITPSYSHFFEMSERQWLPVDALQSWQLR</sequence>
<keyword evidence="2" id="KW-1185">Reference proteome</keyword>
<dbReference type="EMBL" id="KK786819">
    <property type="protein sequence ID" value="KDO39230.1"/>
    <property type="molecule type" value="Genomic_DNA"/>
</dbReference>